<gene>
    <name evidence="5" type="ORF">FOZ76_01240</name>
</gene>
<dbReference type="PROSITE" id="PS50949">
    <property type="entry name" value="HTH_GNTR"/>
    <property type="match status" value="1"/>
</dbReference>
<feature type="domain" description="HTH gntR-type" evidence="4">
    <location>
        <begin position="2"/>
        <end position="69"/>
    </location>
</feature>
<keyword evidence="2" id="KW-0238">DNA-binding</keyword>
<evidence type="ECO:0000313" key="6">
    <source>
        <dbReference type="Proteomes" id="UP000318405"/>
    </source>
</evidence>
<keyword evidence="6" id="KW-1185">Reference proteome</keyword>
<dbReference type="GO" id="GO:0003700">
    <property type="term" value="F:DNA-binding transcription factor activity"/>
    <property type="evidence" value="ECO:0007669"/>
    <property type="project" value="InterPro"/>
</dbReference>
<dbReference type="InterPro" id="IPR036390">
    <property type="entry name" value="WH_DNA-bd_sf"/>
</dbReference>
<dbReference type="Gene3D" id="1.20.120.530">
    <property type="entry name" value="GntR ligand-binding domain-like"/>
    <property type="match status" value="1"/>
</dbReference>
<dbReference type="AlphaFoldDB" id="A0A556B1H2"/>
<evidence type="ECO:0000256" key="3">
    <source>
        <dbReference type="ARBA" id="ARBA00023163"/>
    </source>
</evidence>
<reference evidence="5 6" key="1">
    <citation type="submission" date="2019-07" db="EMBL/GenBank/DDBJ databases">
        <title>Qingshengfaniella alkalisoli gen. nov., sp. nov., isolated from saline soil.</title>
        <authorList>
            <person name="Xu L."/>
            <person name="Huang X.-X."/>
            <person name="Sun J.-Q."/>
        </authorList>
    </citation>
    <scope>NUCLEOTIDE SEQUENCE [LARGE SCALE GENOMIC DNA]</scope>
    <source>
        <strain evidence="5 6">DSM 27279</strain>
    </source>
</reference>
<dbReference type="Pfam" id="PF07729">
    <property type="entry name" value="FCD"/>
    <property type="match status" value="1"/>
</dbReference>
<proteinExistence type="predicted"/>
<dbReference type="Gene3D" id="1.10.10.10">
    <property type="entry name" value="Winged helix-like DNA-binding domain superfamily/Winged helix DNA-binding domain"/>
    <property type="match status" value="1"/>
</dbReference>
<dbReference type="InterPro" id="IPR011711">
    <property type="entry name" value="GntR_C"/>
</dbReference>
<dbReference type="InterPro" id="IPR008920">
    <property type="entry name" value="TF_FadR/GntR_C"/>
</dbReference>
<name>A0A556B1H2_9BURK</name>
<dbReference type="OrthoDB" id="8066003at2"/>
<dbReference type="InterPro" id="IPR036388">
    <property type="entry name" value="WH-like_DNA-bd_sf"/>
</dbReference>
<keyword evidence="1" id="KW-0805">Transcription regulation</keyword>
<dbReference type="InterPro" id="IPR000524">
    <property type="entry name" value="Tscrpt_reg_HTH_GntR"/>
</dbReference>
<evidence type="ECO:0000313" key="5">
    <source>
        <dbReference type="EMBL" id="TSH99020.1"/>
    </source>
</evidence>
<dbReference type="SMART" id="SM00345">
    <property type="entry name" value="HTH_GNTR"/>
    <property type="match status" value="1"/>
</dbReference>
<dbReference type="SMART" id="SM00895">
    <property type="entry name" value="FCD"/>
    <property type="match status" value="1"/>
</dbReference>
<dbReference type="RefSeq" id="WP_143946298.1">
    <property type="nucleotide sequence ID" value="NZ_BAABMB010000001.1"/>
</dbReference>
<dbReference type="GO" id="GO:0003677">
    <property type="term" value="F:DNA binding"/>
    <property type="evidence" value="ECO:0007669"/>
    <property type="project" value="UniProtKB-KW"/>
</dbReference>
<dbReference type="PANTHER" id="PTHR43537">
    <property type="entry name" value="TRANSCRIPTIONAL REGULATOR, GNTR FAMILY"/>
    <property type="match status" value="1"/>
</dbReference>
<dbReference type="Proteomes" id="UP000318405">
    <property type="component" value="Unassembled WGS sequence"/>
</dbReference>
<evidence type="ECO:0000256" key="1">
    <source>
        <dbReference type="ARBA" id="ARBA00023015"/>
    </source>
</evidence>
<dbReference type="SUPFAM" id="SSF48008">
    <property type="entry name" value="GntR ligand-binding domain-like"/>
    <property type="match status" value="1"/>
</dbReference>
<accession>A0A556B1H2</accession>
<dbReference type="Pfam" id="PF00392">
    <property type="entry name" value="GntR"/>
    <property type="match status" value="1"/>
</dbReference>
<dbReference type="CDD" id="cd07377">
    <property type="entry name" value="WHTH_GntR"/>
    <property type="match status" value="1"/>
</dbReference>
<evidence type="ECO:0000256" key="2">
    <source>
        <dbReference type="ARBA" id="ARBA00023125"/>
    </source>
</evidence>
<comment type="caution">
    <text evidence="5">The sequence shown here is derived from an EMBL/GenBank/DDBJ whole genome shotgun (WGS) entry which is preliminary data.</text>
</comment>
<evidence type="ECO:0000259" key="4">
    <source>
        <dbReference type="PROSITE" id="PS50949"/>
    </source>
</evidence>
<organism evidence="5 6">
    <name type="scientific">Verticiella sediminum</name>
    <dbReference type="NCBI Taxonomy" id="1247510"/>
    <lineage>
        <taxon>Bacteria</taxon>
        <taxon>Pseudomonadati</taxon>
        <taxon>Pseudomonadota</taxon>
        <taxon>Betaproteobacteria</taxon>
        <taxon>Burkholderiales</taxon>
        <taxon>Alcaligenaceae</taxon>
        <taxon>Verticiella</taxon>
    </lineage>
</organism>
<dbReference type="SUPFAM" id="SSF46785">
    <property type="entry name" value="Winged helix' DNA-binding domain"/>
    <property type="match status" value="1"/>
</dbReference>
<dbReference type="EMBL" id="VLTJ01000002">
    <property type="protein sequence ID" value="TSH99020.1"/>
    <property type="molecule type" value="Genomic_DNA"/>
</dbReference>
<sequence length="236" mass="25363">MSSHIERVTTELRRRVLAGELRAGERIREVHASEELGVSRTPLRLALSQLAAEGLLERLPTRGFRVRHFTLEDVTMAIDVRGTLEGMAVRLIAEAGVTPVLVRELEACVQEGRQLLEGASHDEAGLDAGRWAAMNVRFHDALIQGAGNPALGAAVAAVAKNPMAGAGALGVSGVQPLVELAFVQRAQFDHEDVLKALVQGEGSRAEALMREHARRSRDNKRAIIEGMHRARAGAGA</sequence>
<dbReference type="PANTHER" id="PTHR43537:SF51">
    <property type="entry name" value="HTH-TYPE TRANSCRIPTIONAL REGULATOR LGOR-RELATED"/>
    <property type="match status" value="1"/>
</dbReference>
<protein>
    <submittedName>
        <fullName evidence="5">GntR family transcriptional regulator</fullName>
    </submittedName>
</protein>
<keyword evidence="3" id="KW-0804">Transcription</keyword>